<dbReference type="Gene3D" id="1.10.10.410">
    <property type="match status" value="1"/>
</dbReference>
<name>A0A1G9W9S4_9FIRM</name>
<dbReference type="InterPro" id="IPR042184">
    <property type="entry name" value="YqeY/Aim41_N"/>
</dbReference>
<evidence type="ECO:0000313" key="2">
    <source>
        <dbReference type="Proteomes" id="UP000199182"/>
    </source>
</evidence>
<dbReference type="EMBL" id="FNID01000005">
    <property type="protein sequence ID" value="SDM81250.1"/>
    <property type="molecule type" value="Genomic_DNA"/>
</dbReference>
<evidence type="ECO:0000313" key="1">
    <source>
        <dbReference type="EMBL" id="SDM81250.1"/>
    </source>
</evidence>
<accession>A0A1G9W9S4</accession>
<dbReference type="InterPro" id="IPR023168">
    <property type="entry name" value="GatB_Yqey_C_2"/>
</dbReference>
<reference evidence="1 2" key="1">
    <citation type="submission" date="2016-10" db="EMBL/GenBank/DDBJ databases">
        <authorList>
            <person name="de Groot N.N."/>
        </authorList>
    </citation>
    <scope>NUCLEOTIDE SEQUENCE [LARGE SCALE GENOMIC DNA]</scope>
    <source>
        <strain evidence="1 2">CGMCC 1.5012</strain>
    </source>
</reference>
<dbReference type="Gene3D" id="1.10.1510.10">
    <property type="entry name" value="Uncharacterised protein YqeY/AIM41 PF09424, N-terminal domain"/>
    <property type="match status" value="1"/>
</dbReference>
<dbReference type="Pfam" id="PF09424">
    <property type="entry name" value="YqeY"/>
    <property type="match status" value="1"/>
</dbReference>
<dbReference type="OrthoDB" id="9794041at2"/>
<dbReference type="PANTHER" id="PTHR28055:SF1">
    <property type="entry name" value="ALTERED INHERITANCE OF MITOCHONDRIA PROTEIN 41, MITOCHONDRIAL"/>
    <property type="match status" value="1"/>
</dbReference>
<dbReference type="SUPFAM" id="SSF89095">
    <property type="entry name" value="GatB/YqeY motif"/>
    <property type="match status" value="1"/>
</dbReference>
<organism evidence="1 2">
    <name type="scientific">Acetanaerobacterium elongatum</name>
    <dbReference type="NCBI Taxonomy" id="258515"/>
    <lineage>
        <taxon>Bacteria</taxon>
        <taxon>Bacillati</taxon>
        <taxon>Bacillota</taxon>
        <taxon>Clostridia</taxon>
        <taxon>Eubacteriales</taxon>
        <taxon>Oscillospiraceae</taxon>
        <taxon>Acetanaerobacterium</taxon>
    </lineage>
</organism>
<sequence length="149" mass="16277">MAMVDTVRARMMAAMKEKDTQLKDVLSSLLAALKDGVIKKRADLTQEEEFAIIAKELKQTKETMEAAPKDRTDIIDECAFKIKVLSAYLPEQMDEQAIRAAIEGVLAKLGISAPAPKDKGIIMRELMPLVKGKADGAKVSELLGTYLVG</sequence>
<keyword evidence="2" id="KW-1185">Reference proteome</keyword>
<dbReference type="Proteomes" id="UP000199182">
    <property type="component" value="Unassembled WGS sequence"/>
</dbReference>
<proteinExistence type="predicted"/>
<dbReference type="AlphaFoldDB" id="A0A1G9W9S4"/>
<dbReference type="RefSeq" id="WP_092638269.1">
    <property type="nucleotide sequence ID" value="NZ_FNID01000005.1"/>
</dbReference>
<dbReference type="STRING" id="258515.SAMN05192585_10586"/>
<evidence type="ECO:0008006" key="3">
    <source>
        <dbReference type="Google" id="ProtNLM"/>
    </source>
</evidence>
<protein>
    <recommendedName>
        <fullName evidence="3">GatB/YqeY domain-containing protein</fullName>
    </recommendedName>
</protein>
<dbReference type="GO" id="GO:0016884">
    <property type="term" value="F:carbon-nitrogen ligase activity, with glutamine as amido-N-donor"/>
    <property type="evidence" value="ECO:0007669"/>
    <property type="project" value="InterPro"/>
</dbReference>
<dbReference type="InterPro" id="IPR003789">
    <property type="entry name" value="Asn/Gln_tRNA_amidoTrase-B-like"/>
</dbReference>
<dbReference type="PANTHER" id="PTHR28055">
    <property type="entry name" value="ALTERED INHERITANCE OF MITOCHONDRIA PROTEIN 41, MITOCHONDRIAL"/>
    <property type="match status" value="1"/>
</dbReference>
<gene>
    <name evidence="1" type="ORF">SAMN05192585_10586</name>
</gene>
<dbReference type="InterPro" id="IPR019004">
    <property type="entry name" value="YqeY/Aim41"/>
</dbReference>